<proteinExistence type="predicted"/>
<keyword evidence="2" id="KW-0732">Signal</keyword>
<dbReference type="STRING" id="180332.GCA_000797495_04072"/>
<dbReference type="EMBL" id="QGQD01000055">
    <property type="protein sequence ID" value="TLD00400.1"/>
    <property type="molecule type" value="Genomic_DNA"/>
</dbReference>
<dbReference type="InterPro" id="IPR050490">
    <property type="entry name" value="Bact_solute-bd_prot1"/>
</dbReference>
<keyword evidence="4" id="KW-1185">Reference proteome</keyword>
<evidence type="ECO:0000313" key="4">
    <source>
        <dbReference type="Proteomes" id="UP000306509"/>
    </source>
</evidence>
<evidence type="ECO:0000256" key="1">
    <source>
        <dbReference type="SAM" id="MobiDB-lite"/>
    </source>
</evidence>
<dbReference type="SUPFAM" id="SSF53850">
    <property type="entry name" value="Periplasmic binding protein-like II"/>
    <property type="match status" value="1"/>
</dbReference>
<feature type="chain" id="PRO_5039626827" evidence="2">
    <location>
        <begin position="28"/>
        <end position="465"/>
    </location>
</feature>
<feature type="region of interest" description="Disordered" evidence="1">
    <location>
        <begin position="36"/>
        <end position="61"/>
    </location>
</feature>
<gene>
    <name evidence="3" type="primary">lacE_5</name>
    <name evidence="3" type="ORF">DSM106044_02708</name>
</gene>
<dbReference type="AlphaFoldDB" id="A0A4U8Q6A1"/>
<sequence precursor="true">MKKRMKQRMKQLTSLAAAAVMVTGLLSGCGNQTTEEETTKAINTADSVSTENKSDEGAEAYTELPSDYKGTLTMWGWDDNYYKTMTAAFQKKYPNVTFEYTPVANGDLLQKYQTALATGTELPDVAWSIVDSRAKVFELDMWEPLNQAPYNFDIQEVFDYLHPLMVNSKGDVCGIEQSISPAGIAYRKDLAKQYLGTDDREELEKMFPTWESFVEKGKEVYEKSGNKVYMWPGIADAQQFIREQSGLSWIDGNTIKATEALKKSLDLACQFRDNNVVDKLEAWTPAWYASFGEGNHIFAGCATWSVPFTIEPNDPDGKGADHWGLMNAPEGNISWGGTTLGISKNCKDKALAWEFVKFATLSTEGAEALNSMGNLTSAKKPYEEKPELKSYKSEWFGDQDLGKIFLEEIVPDIKVRPMNLDDNVIHETLNLITTSLNNDRSMTSDQALEQLKEELSMKLPDYTIE</sequence>
<dbReference type="Gene3D" id="3.40.190.10">
    <property type="entry name" value="Periplasmic binding protein-like II"/>
    <property type="match status" value="1"/>
</dbReference>
<feature type="signal peptide" evidence="2">
    <location>
        <begin position="1"/>
        <end position="27"/>
    </location>
</feature>
<evidence type="ECO:0000256" key="2">
    <source>
        <dbReference type="SAM" id="SignalP"/>
    </source>
</evidence>
<dbReference type="RefSeq" id="WP_138002610.1">
    <property type="nucleotide sequence ID" value="NZ_QGQD01000055.1"/>
</dbReference>
<accession>A0A4U8Q6A1</accession>
<feature type="compositionally biased region" description="Polar residues" evidence="1">
    <location>
        <begin position="40"/>
        <end position="51"/>
    </location>
</feature>
<dbReference type="Proteomes" id="UP000306509">
    <property type="component" value="Unassembled WGS sequence"/>
</dbReference>
<name>A0A4U8Q6A1_9FIRM</name>
<protein>
    <submittedName>
        <fullName evidence="3">Lactose-binding protein</fullName>
    </submittedName>
</protein>
<dbReference type="PANTHER" id="PTHR43649:SF32">
    <property type="entry name" value="SUGAR BINDING SECRETED PROTEIN"/>
    <property type="match status" value="1"/>
</dbReference>
<dbReference type="Pfam" id="PF01547">
    <property type="entry name" value="SBP_bac_1"/>
    <property type="match status" value="1"/>
</dbReference>
<reference evidence="3 4" key="1">
    <citation type="journal article" date="2019" name="Anaerobe">
        <title>Detection of Robinsoniella peoriensis in multiple bone samples of a trauma patient.</title>
        <authorList>
            <person name="Schrottner P."/>
            <person name="Hartwich K."/>
            <person name="Bunk B."/>
            <person name="Schober I."/>
            <person name="Helbig S."/>
            <person name="Rudolph W.W."/>
            <person name="Gunzer F."/>
        </authorList>
    </citation>
    <scope>NUCLEOTIDE SEQUENCE [LARGE SCALE GENOMIC DNA]</scope>
    <source>
        <strain evidence="3 4">DSM 106044</strain>
    </source>
</reference>
<evidence type="ECO:0000313" key="3">
    <source>
        <dbReference type="EMBL" id="TLD00400.1"/>
    </source>
</evidence>
<comment type="caution">
    <text evidence="3">The sequence shown here is derived from an EMBL/GenBank/DDBJ whole genome shotgun (WGS) entry which is preliminary data.</text>
</comment>
<dbReference type="PROSITE" id="PS51257">
    <property type="entry name" value="PROKAR_LIPOPROTEIN"/>
    <property type="match status" value="1"/>
</dbReference>
<dbReference type="PANTHER" id="PTHR43649">
    <property type="entry name" value="ARABINOSE-BINDING PROTEIN-RELATED"/>
    <property type="match status" value="1"/>
</dbReference>
<organism evidence="3 4">
    <name type="scientific">Robinsoniella peoriensis</name>
    <dbReference type="NCBI Taxonomy" id="180332"/>
    <lineage>
        <taxon>Bacteria</taxon>
        <taxon>Bacillati</taxon>
        <taxon>Bacillota</taxon>
        <taxon>Clostridia</taxon>
        <taxon>Lachnospirales</taxon>
        <taxon>Lachnospiraceae</taxon>
        <taxon>Robinsoniella</taxon>
    </lineage>
</organism>
<dbReference type="InterPro" id="IPR006059">
    <property type="entry name" value="SBP"/>
</dbReference>